<dbReference type="Proteomes" id="UP001595816">
    <property type="component" value="Unassembled WGS sequence"/>
</dbReference>
<dbReference type="InterPro" id="IPR027417">
    <property type="entry name" value="P-loop_NTPase"/>
</dbReference>
<evidence type="ECO:0000256" key="5">
    <source>
        <dbReference type="SAM" id="MobiDB-lite"/>
    </source>
</evidence>
<organism evidence="7 8">
    <name type="scientific">Hamadaea flava</name>
    <dbReference type="NCBI Taxonomy" id="1742688"/>
    <lineage>
        <taxon>Bacteria</taxon>
        <taxon>Bacillati</taxon>
        <taxon>Actinomycetota</taxon>
        <taxon>Actinomycetes</taxon>
        <taxon>Micromonosporales</taxon>
        <taxon>Micromonosporaceae</taxon>
        <taxon>Hamadaea</taxon>
    </lineage>
</organism>
<dbReference type="InterPro" id="IPR003439">
    <property type="entry name" value="ABC_transporter-like_ATP-bd"/>
</dbReference>
<dbReference type="RefSeq" id="WP_253762106.1">
    <property type="nucleotide sequence ID" value="NZ_JAMZDZ010000001.1"/>
</dbReference>
<dbReference type="SUPFAM" id="SSF52540">
    <property type="entry name" value="P-loop containing nucleoside triphosphate hydrolases"/>
    <property type="match status" value="1"/>
</dbReference>
<sequence length="261" mass="27875">MNSETTQPAAARAEGIWKVYGHGEAQVHALRGVTTAFDRGRFTAIMGPSGSGKSTLMHCLAGLDTVDAGDVFIGDTQVTGLGDAGLTKLRREKVGFIFQQFNLLPTLTAQENIMLPMAISGRKPDPQWWDLVINTVGLGDRLSHRPTELSGGQQQRVACARALVARPEVIFADEPTGNLDSRSSGEVLNFLRSSVHDFGQTIVMVTHDPRAASYSDRVIFLADGSIVDELARPTESTVLDKMKSLDPGQSGPDAATGGADV</sequence>
<proteinExistence type="inferred from homology"/>
<dbReference type="InterPro" id="IPR017911">
    <property type="entry name" value="MacB-like_ATP-bd"/>
</dbReference>
<dbReference type="Pfam" id="PF00005">
    <property type="entry name" value="ABC_tran"/>
    <property type="match status" value="1"/>
</dbReference>
<protein>
    <submittedName>
        <fullName evidence="7">ABC transporter ATP-binding protein</fullName>
    </submittedName>
</protein>
<name>A0ABV8M398_9ACTN</name>
<dbReference type="Gene3D" id="3.40.50.300">
    <property type="entry name" value="P-loop containing nucleotide triphosphate hydrolases"/>
    <property type="match status" value="1"/>
</dbReference>
<evidence type="ECO:0000256" key="2">
    <source>
        <dbReference type="ARBA" id="ARBA00022448"/>
    </source>
</evidence>
<evidence type="ECO:0000313" key="7">
    <source>
        <dbReference type="EMBL" id="MFC4136925.1"/>
    </source>
</evidence>
<reference evidence="8" key="1">
    <citation type="journal article" date="2019" name="Int. J. Syst. Evol. Microbiol.">
        <title>The Global Catalogue of Microorganisms (GCM) 10K type strain sequencing project: providing services to taxonomists for standard genome sequencing and annotation.</title>
        <authorList>
            <consortium name="The Broad Institute Genomics Platform"/>
            <consortium name="The Broad Institute Genome Sequencing Center for Infectious Disease"/>
            <person name="Wu L."/>
            <person name="Ma J."/>
        </authorList>
    </citation>
    <scope>NUCLEOTIDE SEQUENCE [LARGE SCALE GENOMIC DNA]</scope>
    <source>
        <strain evidence="8">CGMCC 4.7289</strain>
    </source>
</reference>
<comment type="similarity">
    <text evidence="1">Belongs to the ABC transporter superfamily.</text>
</comment>
<keyword evidence="4 7" id="KW-0067">ATP-binding</keyword>
<dbReference type="InterPro" id="IPR003593">
    <property type="entry name" value="AAA+_ATPase"/>
</dbReference>
<dbReference type="EMBL" id="JBHSAY010000035">
    <property type="protein sequence ID" value="MFC4136925.1"/>
    <property type="molecule type" value="Genomic_DNA"/>
</dbReference>
<feature type="domain" description="ABC transporter" evidence="6">
    <location>
        <begin position="11"/>
        <end position="248"/>
    </location>
</feature>
<evidence type="ECO:0000256" key="3">
    <source>
        <dbReference type="ARBA" id="ARBA00022741"/>
    </source>
</evidence>
<dbReference type="PANTHER" id="PTHR42798:SF6">
    <property type="entry name" value="CELL DIVISION ATP-BINDING PROTEIN FTSE"/>
    <property type="match status" value="1"/>
</dbReference>
<dbReference type="GO" id="GO:0005524">
    <property type="term" value="F:ATP binding"/>
    <property type="evidence" value="ECO:0007669"/>
    <property type="project" value="UniProtKB-KW"/>
</dbReference>
<dbReference type="PROSITE" id="PS50893">
    <property type="entry name" value="ABC_TRANSPORTER_2"/>
    <property type="match status" value="1"/>
</dbReference>
<dbReference type="PANTHER" id="PTHR42798">
    <property type="entry name" value="LIPOPROTEIN-RELEASING SYSTEM ATP-BINDING PROTEIN LOLD"/>
    <property type="match status" value="1"/>
</dbReference>
<comment type="caution">
    <text evidence="7">The sequence shown here is derived from an EMBL/GenBank/DDBJ whole genome shotgun (WGS) entry which is preliminary data.</text>
</comment>
<evidence type="ECO:0000259" key="6">
    <source>
        <dbReference type="PROSITE" id="PS50893"/>
    </source>
</evidence>
<evidence type="ECO:0000256" key="1">
    <source>
        <dbReference type="ARBA" id="ARBA00005417"/>
    </source>
</evidence>
<feature type="region of interest" description="Disordered" evidence="5">
    <location>
        <begin position="238"/>
        <end position="261"/>
    </location>
</feature>
<keyword evidence="2" id="KW-0813">Transport</keyword>
<evidence type="ECO:0000256" key="4">
    <source>
        <dbReference type="ARBA" id="ARBA00022840"/>
    </source>
</evidence>
<keyword evidence="8" id="KW-1185">Reference proteome</keyword>
<dbReference type="SMART" id="SM00382">
    <property type="entry name" value="AAA"/>
    <property type="match status" value="1"/>
</dbReference>
<keyword evidence="3" id="KW-0547">Nucleotide-binding</keyword>
<accession>A0ABV8M398</accession>
<dbReference type="CDD" id="cd03255">
    <property type="entry name" value="ABC_MJ0796_LolCDE_FtsE"/>
    <property type="match status" value="1"/>
</dbReference>
<evidence type="ECO:0000313" key="8">
    <source>
        <dbReference type="Proteomes" id="UP001595816"/>
    </source>
</evidence>
<gene>
    <name evidence="7" type="ORF">ACFOZ4_40505</name>
</gene>